<gene>
    <name evidence="1" type="ORF">EXE59_07870</name>
</gene>
<accession>A0A4Z1C9C7</accession>
<comment type="caution">
    <text evidence="1">The sequence shown here is derived from an EMBL/GenBank/DDBJ whole genome shotgun (WGS) entry which is preliminary data.</text>
</comment>
<dbReference type="OrthoDB" id="3790219at2"/>
<dbReference type="RefSeq" id="WP_135838408.1">
    <property type="nucleotide sequence ID" value="NZ_SRRO01000001.1"/>
</dbReference>
<dbReference type="Proteomes" id="UP000297496">
    <property type="component" value="Unassembled WGS sequence"/>
</dbReference>
<protein>
    <submittedName>
        <fullName evidence="1">Uncharacterized protein</fullName>
    </submittedName>
</protein>
<dbReference type="AlphaFoldDB" id="A0A4Z1C9C7"/>
<evidence type="ECO:0000313" key="1">
    <source>
        <dbReference type="EMBL" id="TGN63876.1"/>
    </source>
</evidence>
<evidence type="ECO:0000313" key="2">
    <source>
        <dbReference type="Proteomes" id="UP000297496"/>
    </source>
</evidence>
<sequence>MSDDRSMTDRPLVDRLLDEVQEEYDFDGVLPLYMFAWSLAGLGPDRSDPEFTSTCRQAYDTFVQHHPDLRLVWVPWPIDLAQARPAAPDTPIDLDLDPDAPVDTPLLALMAPGDLPV</sequence>
<name>A0A4Z1C9C7_9ACTN</name>
<organism evidence="1 2">
    <name type="scientific">Nocardioides eburneiflavus</name>
    <dbReference type="NCBI Taxonomy" id="2518372"/>
    <lineage>
        <taxon>Bacteria</taxon>
        <taxon>Bacillati</taxon>
        <taxon>Actinomycetota</taxon>
        <taxon>Actinomycetes</taxon>
        <taxon>Propionibacteriales</taxon>
        <taxon>Nocardioidaceae</taxon>
        <taxon>Nocardioides</taxon>
    </lineage>
</organism>
<dbReference type="EMBL" id="SRRO01000001">
    <property type="protein sequence ID" value="TGN63876.1"/>
    <property type="molecule type" value="Genomic_DNA"/>
</dbReference>
<proteinExistence type="predicted"/>
<keyword evidence="2" id="KW-1185">Reference proteome</keyword>
<reference evidence="1 2" key="1">
    <citation type="submission" date="2019-04" db="EMBL/GenBank/DDBJ databases">
        <title>Three New Species of Nocardioides, Nocardioides euryhalodurans sp. nov., Nocardioides seonyuensis sp. nov. and Nocardioides eburneoflavus sp. nov. Isolated from Soil.</title>
        <authorList>
            <person name="Roh S.G."/>
            <person name="Lee C."/>
            <person name="Kim M.-K."/>
            <person name="Kim S.B."/>
        </authorList>
    </citation>
    <scope>NUCLEOTIDE SEQUENCE [LARGE SCALE GENOMIC DNA]</scope>
    <source>
        <strain evidence="1 2">MMS17-SY213</strain>
    </source>
</reference>